<evidence type="ECO:0000313" key="2">
    <source>
        <dbReference type="Proteomes" id="UP000240739"/>
    </source>
</evidence>
<keyword evidence="2" id="KW-1185">Reference proteome</keyword>
<dbReference type="Pfam" id="PF14518">
    <property type="entry name" value="Haem_oxygenas_2"/>
    <property type="match status" value="1"/>
</dbReference>
<dbReference type="Proteomes" id="UP000240739">
    <property type="component" value="Unassembled WGS sequence"/>
</dbReference>
<comment type="caution">
    <text evidence="1">The sequence shown here is derived from an EMBL/GenBank/DDBJ whole genome shotgun (WGS) entry which is preliminary data.</text>
</comment>
<dbReference type="OrthoDB" id="252872at2"/>
<accession>A0A2T4ULD7</accession>
<dbReference type="SMART" id="SM01236">
    <property type="entry name" value="Haem_oxygenase_2"/>
    <property type="match status" value="1"/>
</dbReference>
<organism evidence="1 2">
    <name type="scientific">Paraconexibacter algicola</name>
    <dbReference type="NCBI Taxonomy" id="2133960"/>
    <lineage>
        <taxon>Bacteria</taxon>
        <taxon>Bacillati</taxon>
        <taxon>Actinomycetota</taxon>
        <taxon>Thermoleophilia</taxon>
        <taxon>Solirubrobacterales</taxon>
        <taxon>Paraconexibacteraceae</taxon>
        <taxon>Paraconexibacter</taxon>
    </lineage>
</organism>
<dbReference type="Gene3D" id="1.20.910.10">
    <property type="entry name" value="Heme oxygenase-like"/>
    <property type="match status" value="1"/>
</dbReference>
<evidence type="ECO:0008006" key="3">
    <source>
        <dbReference type="Google" id="ProtNLM"/>
    </source>
</evidence>
<name>A0A2T4ULD7_9ACTN</name>
<sequence>MSTPALTLDPMTVTSVVDEALRADGPCPLLDDPDRATALLHAGRELARRAFDQDDPAAADPAHRVLYALGAQAGWSPVDAPREREHDLTLLELRLVLERAFEAQLARVAPLPEDPPTTPQALRPWLVELALERDLFPGPSMGAYYREHATLDQLREVVAQRSLFFLKEPDPWSQVIPTLRGPAKAGLLDLLLDEYGWGRHDQMHSTVYARMMERLGLETTYDHYLPRTAWPFLAGLNYQAMIGRHRRLCRRMYGYVLLVEADSPGSMRNYLAAYARAGVTDPEILRFYELHVDADEGHADVALNEIVLPVVRDEPAAAPEIARGVVEGRYLHGLVSAHLHACFTAGRSSLVGEDA</sequence>
<protein>
    <recommendedName>
        <fullName evidence="3">Iron-containing redox enzyme family protein</fullName>
    </recommendedName>
</protein>
<dbReference type="SUPFAM" id="SSF48613">
    <property type="entry name" value="Heme oxygenase-like"/>
    <property type="match status" value="1"/>
</dbReference>
<reference evidence="1 2" key="1">
    <citation type="submission" date="2018-03" db="EMBL/GenBank/DDBJ databases">
        <title>Aquarubrobacter algicola gen. nov., sp. nov., a novel actinobacterium isolated from shallow eutrophic lake during the end of cyanobacterial harmful algal blooms.</title>
        <authorList>
            <person name="Chun S.J."/>
        </authorList>
    </citation>
    <scope>NUCLEOTIDE SEQUENCE [LARGE SCALE GENOMIC DNA]</scope>
    <source>
        <strain evidence="1 2">Seoho-28</strain>
    </source>
</reference>
<dbReference type="EMBL" id="PYYB01000001">
    <property type="protein sequence ID" value="PTL60018.1"/>
    <property type="molecule type" value="Genomic_DNA"/>
</dbReference>
<dbReference type="AlphaFoldDB" id="A0A2T4ULD7"/>
<dbReference type="RefSeq" id="WP_107568662.1">
    <property type="nucleotide sequence ID" value="NZ_PYYB01000001.1"/>
</dbReference>
<proteinExistence type="predicted"/>
<dbReference type="InterPro" id="IPR016084">
    <property type="entry name" value="Haem_Oase-like_multi-hlx"/>
</dbReference>
<evidence type="ECO:0000313" key="1">
    <source>
        <dbReference type="EMBL" id="PTL60018.1"/>
    </source>
</evidence>
<gene>
    <name evidence="1" type="ORF">C7Y72_10345</name>
</gene>